<sequence length="70" mass="8804">MKFNSKYIWDYDVKKLDLSKLGVLRWYLERKIEYGDWEGLDRKTLKRNLPKLRINFYLKRILQDFLKIYD</sequence>
<proteinExistence type="predicted"/>
<protein>
    <submittedName>
        <fullName evidence="1">Uncharacterized protein</fullName>
    </submittedName>
</protein>
<reference evidence="1 2" key="1">
    <citation type="submission" date="2017-09" db="EMBL/GenBank/DDBJ databases">
        <title>Depth-based differentiation of microbial function through sediment-hosted aquifers and enrichment of novel symbionts in the deep terrestrial subsurface.</title>
        <authorList>
            <person name="Probst A.J."/>
            <person name="Ladd B."/>
            <person name="Jarett J.K."/>
            <person name="Geller-Mcgrath D.E."/>
            <person name="Sieber C.M."/>
            <person name="Emerson J.B."/>
            <person name="Anantharaman K."/>
            <person name="Thomas B.C."/>
            <person name="Malmstrom R."/>
            <person name="Stieglmeier M."/>
            <person name="Klingl A."/>
            <person name="Woyke T."/>
            <person name="Ryan C.M."/>
            <person name="Banfield J.F."/>
        </authorList>
    </citation>
    <scope>NUCLEOTIDE SEQUENCE [LARGE SCALE GENOMIC DNA]</scope>
    <source>
        <strain evidence="1">CG11_big_fil_rev_8_21_14_0_20_38_23</strain>
    </source>
</reference>
<dbReference type="Proteomes" id="UP000228867">
    <property type="component" value="Unassembled WGS sequence"/>
</dbReference>
<evidence type="ECO:0000313" key="1">
    <source>
        <dbReference type="EMBL" id="PIR06629.1"/>
    </source>
</evidence>
<gene>
    <name evidence="1" type="ORF">COV54_02320</name>
</gene>
<evidence type="ECO:0000313" key="2">
    <source>
        <dbReference type="Proteomes" id="UP000228867"/>
    </source>
</evidence>
<dbReference type="EMBL" id="PCWR01000053">
    <property type="protein sequence ID" value="PIR06629.1"/>
    <property type="molecule type" value="Genomic_DNA"/>
</dbReference>
<comment type="caution">
    <text evidence="1">The sequence shown here is derived from an EMBL/GenBank/DDBJ whole genome shotgun (WGS) entry which is preliminary data.</text>
</comment>
<name>A0A2H0NCK2_9BACT</name>
<organism evidence="1 2">
    <name type="scientific">Candidatus Jorgensenbacteria bacterium CG11_big_fil_rev_8_21_14_0_20_38_23</name>
    <dbReference type="NCBI Taxonomy" id="1974594"/>
    <lineage>
        <taxon>Bacteria</taxon>
        <taxon>Candidatus Joergenseniibacteriota</taxon>
    </lineage>
</organism>
<dbReference type="AlphaFoldDB" id="A0A2H0NCK2"/>
<accession>A0A2H0NCK2</accession>